<feature type="region of interest" description="Disordered" evidence="9">
    <location>
        <begin position="1"/>
        <end position="41"/>
    </location>
</feature>
<keyword evidence="3" id="KW-0221">Differentiation</keyword>
<sequence length="511" mass="55284">MSGSAPEEPQSIAQSPAGAADPAPVAVGPGGSSDSSFGEQNLAFATPDASLVEMMDIEYAQLQHILCSHTEAQSSEGEVEARLNAFSSPGPSAEPPLQQPSPSTSQDGGSSNSSGNQSVCPVTCQSGLPSDSYWLSSNPHLSYADLQELRMMLLSESNLLANQREKAPNCSSSVEVSGCSVAKAKQGENLLGENKENTFVENSTLEPEVRSKPAVRARLEDRFNSIPTENPRCQEPQESGVTLNNLVTLIRQPSEVVGVPLHQQGNKCAALGKNKAAPATHSLPFTYPFFAMNACSAAGSANPSQTQTCGTSCTILEASKHQDLGVPKTLPFVYQEAESTKQTVGAINKALPTEVWIKVGDTLCKQAINRSCSQINVLDPNMHRKALGEIRNSQDNNQSWQSAQPSSSVHVQSGSQDGSAQRRERHNRLERDRRRRIRICCDELNLLVPFCTIDTDKATTLQWTTAFLKYIQERHGDSLKQEFETVFCGKTGRRLKIGRPDSCVTRPAQEN</sequence>
<feature type="region of interest" description="Disordered" evidence="9">
    <location>
        <begin position="76"/>
        <end position="122"/>
    </location>
</feature>
<dbReference type="PANTHER" id="PTHR15402">
    <property type="entry name" value="TRANSCRIPTION FACTOR-LIKE 5 PROTEIN"/>
    <property type="match status" value="1"/>
</dbReference>
<dbReference type="GO" id="GO:0000978">
    <property type="term" value="F:RNA polymerase II cis-regulatory region sequence-specific DNA binding"/>
    <property type="evidence" value="ECO:0007669"/>
    <property type="project" value="TreeGrafter"/>
</dbReference>
<evidence type="ECO:0000256" key="7">
    <source>
        <dbReference type="ARBA" id="ARBA00023163"/>
    </source>
</evidence>
<evidence type="ECO:0000256" key="4">
    <source>
        <dbReference type="ARBA" id="ARBA00022871"/>
    </source>
</evidence>
<dbReference type="InterPro" id="IPR011598">
    <property type="entry name" value="bHLH_dom"/>
</dbReference>
<feature type="non-terminal residue" evidence="11">
    <location>
        <position position="511"/>
    </location>
</feature>
<comment type="subcellular location">
    <subcellularLocation>
        <location evidence="1">Nucleus</location>
    </subcellularLocation>
</comment>
<keyword evidence="12" id="KW-1185">Reference proteome</keyword>
<dbReference type="Proteomes" id="UP000623542">
    <property type="component" value="Unassembled WGS sequence"/>
</dbReference>
<dbReference type="EMBL" id="WBNG01000097">
    <property type="protein sequence ID" value="NXD22166.1"/>
    <property type="molecule type" value="Genomic_DNA"/>
</dbReference>
<dbReference type="PROSITE" id="PS50888">
    <property type="entry name" value="BHLH"/>
    <property type="match status" value="1"/>
</dbReference>
<dbReference type="AlphaFoldDB" id="A0A851U0N2"/>
<evidence type="ECO:0000256" key="1">
    <source>
        <dbReference type="ARBA" id="ARBA00004123"/>
    </source>
</evidence>
<dbReference type="GO" id="GO:0046983">
    <property type="term" value="F:protein dimerization activity"/>
    <property type="evidence" value="ECO:0007669"/>
    <property type="project" value="InterPro"/>
</dbReference>
<protein>
    <submittedName>
        <fullName evidence="11">TCFL5 protein</fullName>
    </submittedName>
</protein>
<evidence type="ECO:0000259" key="10">
    <source>
        <dbReference type="PROSITE" id="PS50888"/>
    </source>
</evidence>
<evidence type="ECO:0000256" key="9">
    <source>
        <dbReference type="SAM" id="MobiDB-lite"/>
    </source>
</evidence>
<evidence type="ECO:0000313" key="11">
    <source>
        <dbReference type="EMBL" id="NXD22166.1"/>
    </source>
</evidence>
<dbReference type="PANTHER" id="PTHR15402:SF2">
    <property type="entry name" value="TRANSCRIPTION FACTOR LIKE 5"/>
    <property type="match status" value="1"/>
</dbReference>
<dbReference type="GO" id="GO:0007283">
    <property type="term" value="P:spermatogenesis"/>
    <property type="evidence" value="ECO:0007669"/>
    <property type="project" value="UniProtKB-KW"/>
</dbReference>
<dbReference type="GO" id="GO:0030154">
    <property type="term" value="P:cell differentiation"/>
    <property type="evidence" value="ECO:0007669"/>
    <property type="project" value="UniProtKB-KW"/>
</dbReference>
<keyword evidence="2" id="KW-0217">Developmental protein</keyword>
<evidence type="ECO:0000256" key="3">
    <source>
        <dbReference type="ARBA" id="ARBA00022782"/>
    </source>
</evidence>
<feature type="non-terminal residue" evidence="11">
    <location>
        <position position="1"/>
    </location>
</feature>
<dbReference type="InterPro" id="IPR036638">
    <property type="entry name" value="HLH_DNA-bd_sf"/>
</dbReference>
<evidence type="ECO:0000256" key="2">
    <source>
        <dbReference type="ARBA" id="ARBA00022473"/>
    </source>
</evidence>
<dbReference type="Pfam" id="PF00010">
    <property type="entry name" value="HLH"/>
    <property type="match status" value="1"/>
</dbReference>
<comment type="caution">
    <text evidence="11">The sequence shown here is derived from an EMBL/GenBank/DDBJ whole genome shotgun (WGS) entry which is preliminary data.</text>
</comment>
<dbReference type="SUPFAM" id="SSF47459">
    <property type="entry name" value="HLH, helix-loop-helix DNA-binding domain"/>
    <property type="match status" value="1"/>
</dbReference>
<keyword evidence="4" id="KW-0744">Spermatogenesis</keyword>
<accession>A0A851U0N2</accession>
<organism evidence="11 12">
    <name type="scientific">Elachura formosa</name>
    <name type="common">spotted wren-babbler</name>
    <dbReference type="NCBI Taxonomy" id="1463973"/>
    <lineage>
        <taxon>Eukaryota</taxon>
        <taxon>Metazoa</taxon>
        <taxon>Chordata</taxon>
        <taxon>Craniata</taxon>
        <taxon>Vertebrata</taxon>
        <taxon>Euteleostomi</taxon>
        <taxon>Archelosauria</taxon>
        <taxon>Archosauria</taxon>
        <taxon>Dinosauria</taxon>
        <taxon>Saurischia</taxon>
        <taxon>Theropoda</taxon>
        <taxon>Coelurosauria</taxon>
        <taxon>Aves</taxon>
        <taxon>Neognathae</taxon>
        <taxon>Neoaves</taxon>
        <taxon>Telluraves</taxon>
        <taxon>Australaves</taxon>
        <taxon>Passeriformes</taxon>
        <taxon>Elachuridae</taxon>
        <taxon>Elachura</taxon>
    </lineage>
</organism>
<gene>
    <name evidence="11" type="primary">Tcfl5</name>
    <name evidence="11" type="ORF">ELAFOR_R01688</name>
</gene>
<evidence type="ECO:0000256" key="6">
    <source>
        <dbReference type="ARBA" id="ARBA00023125"/>
    </source>
</evidence>
<feature type="compositionally biased region" description="Polar residues" evidence="9">
    <location>
        <begin position="393"/>
        <end position="419"/>
    </location>
</feature>
<feature type="domain" description="BHLH" evidence="10">
    <location>
        <begin position="421"/>
        <end position="471"/>
    </location>
</feature>
<dbReference type="Gene3D" id="4.10.280.10">
    <property type="entry name" value="Helix-loop-helix DNA-binding domain"/>
    <property type="match status" value="1"/>
</dbReference>
<evidence type="ECO:0000256" key="8">
    <source>
        <dbReference type="ARBA" id="ARBA00023242"/>
    </source>
</evidence>
<keyword evidence="6" id="KW-0238">DNA-binding</keyword>
<evidence type="ECO:0000313" key="12">
    <source>
        <dbReference type="Proteomes" id="UP000623542"/>
    </source>
</evidence>
<dbReference type="FunFam" id="4.10.280.10:FF:000057">
    <property type="entry name" value="transcription factor-like 5 protein-like"/>
    <property type="match status" value="1"/>
</dbReference>
<keyword evidence="5" id="KW-0805">Transcription regulation</keyword>
<proteinExistence type="predicted"/>
<dbReference type="GO" id="GO:0005634">
    <property type="term" value="C:nucleus"/>
    <property type="evidence" value="ECO:0007669"/>
    <property type="project" value="UniProtKB-SubCell"/>
</dbReference>
<keyword evidence="7" id="KW-0804">Transcription</keyword>
<reference evidence="11" key="1">
    <citation type="submission" date="2019-09" db="EMBL/GenBank/DDBJ databases">
        <title>Bird 10,000 Genomes (B10K) Project - Family phase.</title>
        <authorList>
            <person name="Zhang G."/>
        </authorList>
    </citation>
    <scope>NUCLEOTIDE SEQUENCE</scope>
    <source>
        <strain evidence="11">B10K-IZCAS-20218</strain>
        <tissue evidence="11">Blood</tissue>
    </source>
</reference>
<keyword evidence="8" id="KW-0539">Nucleus</keyword>
<feature type="compositionally biased region" description="Low complexity" evidence="9">
    <location>
        <begin position="16"/>
        <end position="27"/>
    </location>
</feature>
<dbReference type="OrthoDB" id="9946078at2759"/>
<dbReference type="GO" id="GO:0000981">
    <property type="term" value="F:DNA-binding transcription factor activity, RNA polymerase II-specific"/>
    <property type="evidence" value="ECO:0007669"/>
    <property type="project" value="TreeGrafter"/>
</dbReference>
<dbReference type="InterPro" id="IPR039583">
    <property type="entry name" value="TCFL5/SOLH1/2"/>
</dbReference>
<name>A0A851U0N2_9PASS</name>
<feature type="compositionally biased region" description="Low complexity" evidence="9">
    <location>
        <begin position="100"/>
        <end position="118"/>
    </location>
</feature>
<evidence type="ECO:0000256" key="5">
    <source>
        <dbReference type="ARBA" id="ARBA00023015"/>
    </source>
</evidence>
<feature type="region of interest" description="Disordered" evidence="9">
    <location>
        <begin position="393"/>
        <end position="429"/>
    </location>
</feature>
<dbReference type="SMART" id="SM00353">
    <property type="entry name" value="HLH"/>
    <property type="match status" value="1"/>
</dbReference>